<reference evidence="1" key="1">
    <citation type="submission" date="2019-04" db="EMBL/GenBank/DDBJ databases">
        <title>Microbes associate with the intestines of laboratory mice.</title>
        <authorList>
            <person name="Navarre W."/>
            <person name="Wong E."/>
            <person name="Huang K."/>
            <person name="Tropini C."/>
            <person name="Ng K."/>
            <person name="Yu B."/>
        </authorList>
    </citation>
    <scope>NUCLEOTIDE SEQUENCE</scope>
    <source>
        <strain evidence="1">NM04_E33</strain>
    </source>
</reference>
<protein>
    <submittedName>
        <fullName evidence="1">Uncharacterized protein</fullName>
    </submittedName>
</protein>
<evidence type="ECO:0000313" key="2">
    <source>
        <dbReference type="Proteomes" id="UP000306319"/>
    </source>
</evidence>
<name>A0AC61RH07_9BACT</name>
<evidence type="ECO:0000313" key="1">
    <source>
        <dbReference type="EMBL" id="TGY80018.1"/>
    </source>
</evidence>
<gene>
    <name evidence="1" type="ORF">E5331_04325</name>
</gene>
<proteinExistence type="predicted"/>
<comment type="caution">
    <text evidence="1">The sequence shown here is derived from an EMBL/GenBank/DDBJ whole genome shotgun (WGS) entry which is preliminary data.</text>
</comment>
<dbReference type="EMBL" id="SRYB01000004">
    <property type="protein sequence ID" value="TGY80018.1"/>
    <property type="molecule type" value="Genomic_DNA"/>
</dbReference>
<keyword evidence="2" id="KW-1185">Reference proteome</keyword>
<dbReference type="Proteomes" id="UP000306319">
    <property type="component" value="Unassembled WGS sequence"/>
</dbReference>
<sequence length="94" mass="10736">MTVTMELYELKTLCSDMAALGVATYQKDAAPATDLISQREAYRQFQEVRVKRWVESGLITPQRNGAALNAKRYYSRAELMAINNAERLNTIIHR</sequence>
<accession>A0AC61RH07</accession>
<organism evidence="1 2">
    <name type="scientific">Lepagella muris</name>
    <dbReference type="NCBI Taxonomy" id="3032870"/>
    <lineage>
        <taxon>Bacteria</taxon>
        <taxon>Pseudomonadati</taxon>
        <taxon>Bacteroidota</taxon>
        <taxon>Bacteroidia</taxon>
        <taxon>Bacteroidales</taxon>
        <taxon>Muribaculaceae</taxon>
        <taxon>Lepagella</taxon>
    </lineage>
</organism>